<evidence type="ECO:0000313" key="3">
    <source>
        <dbReference type="Proteomes" id="UP000218231"/>
    </source>
</evidence>
<comment type="caution">
    <text evidence="2">The sequence shown here is derived from an EMBL/GenBank/DDBJ whole genome shotgun (WGS) entry which is preliminary data.</text>
</comment>
<organism evidence="2 3">
    <name type="scientific">Diploscapter pachys</name>
    <dbReference type="NCBI Taxonomy" id="2018661"/>
    <lineage>
        <taxon>Eukaryota</taxon>
        <taxon>Metazoa</taxon>
        <taxon>Ecdysozoa</taxon>
        <taxon>Nematoda</taxon>
        <taxon>Chromadorea</taxon>
        <taxon>Rhabditida</taxon>
        <taxon>Rhabditina</taxon>
        <taxon>Rhabditomorpha</taxon>
        <taxon>Rhabditoidea</taxon>
        <taxon>Rhabditidae</taxon>
        <taxon>Diploscapter</taxon>
    </lineage>
</organism>
<gene>
    <name evidence="2" type="ORF">WR25_00556</name>
</gene>
<feature type="transmembrane region" description="Helical" evidence="1">
    <location>
        <begin position="211"/>
        <end position="233"/>
    </location>
</feature>
<keyword evidence="1" id="KW-0472">Membrane</keyword>
<evidence type="ECO:0000256" key="1">
    <source>
        <dbReference type="SAM" id="Phobius"/>
    </source>
</evidence>
<sequence>MHETESRVRKDADDQNVNALERTTKLNGEVVGNGMLRRQYLLQTGEVRVQRSVSERREPLAKWSPTQSQADSRWCVSTQPSMSEFHASTTVGTISGDRPSSVISRQVPITLSRSASVLGPQMYLYAPQGTLDPRGLSVIDPRLQMDRVSLVDPRLQAPAPEYTMPIWYHVPPQPIYIPIGQQLMPYQTKALKKPRDPSLCSEICCGGIAQLLWSIISLILLGVIASLILALFYV</sequence>
<protein>
    <submittedName>
        <fullName evidence="2">Uncharacterized protein</fullName>
    </submittedName>
</protein>
<dbReference type="EMBL" id="LIAE01010388">
    <property type="protein sequence ID" value="PAV62040.1"/>
    <property type="molecule type" value="Genomic_DNA"/>
</dbReference>
<name>A0A2A2JJY0_9BILA</name>
<dbReference type="AlphaFoldDB" id="A0A2A2JJY0"/>
<reference evidence="2 3" key="1">
    <citation type="journal article" date="2017" name="Curr. Biol.">
        <title>Genome architecture and evolution of a unichromosomal asexual nematode.</title>
        <authorList>
            <person name="Fradin H."/>
            <person name="Zegar C."/>
            <person name="Gutwein M."/>
            <person name="Lucas J."/>
            <person name="Kovtun M."/>
            <person name="Corcoran D."/>
            <person name="Baugh L.R."/>
            <person name="Kiontke K."/>
            <person name="Gunsalus K."/>
            <person name="Fitch D.H."/>
            <person name="Piano F."/>
        </authorList>
    </citation>
    <scope>NUCLEOTIDE SEQUENCE [LARGE SCALE GENOMIC DNA]</scope>
    <source>
        <strain evidence="2">PF1309</strain>
    </source>
</reference>
<keyword evidence="3" id="KW-1185">Reference proteome</keyword>
<evidence type="ECO:0000313" key="2">
    <source>
        <dbReference type="EMBL" id="PAV62040.1"/>
    </source>
</evidence>
<dbReference type="Proteomes" id="UP000218231">
    <property type="component" value="Unassembled WGS sequence"/>
</dbReference>
<keyword evidence="1" id="KW-1133">Transmembrane helix</keyword>
<keyword evidence="1" id="KW-0812">Transmembrane</keyword>
<accession>A0A2A2JJY0</accession>
<proteinExistence type="predicted"/>